<dbReference type="EMBL" id="CM042888">
    <property type="protein sequence ID" value="KAI4325728.1"/>
    <property type="molecule type" value="Genomic_DNA"/>
</dbReference>
<sequence>MGMESVHNTTGTNEVENYDFTDSELIYYVRNALDSTTSDDSSYQELVGLMHHKERLSPDQVALLSTCLKALSGAVSCIDMTCHKDLLSSIFAMSLWRHGVEASDALADLVVSLAVSNGKFVDLCLAMLVRNFMPPYSFMDSLKEPRGLARKAHALSLVHSSLESISRLVPLAPTRLAALVVQEMPRIQEKEKIGQAGALTNIRIFVENMFRLESGPVGALVGSTMLMAVVDRLLDLDLDISWDDILKDESSRGIFEMELEDWEYEGEDADDLEQIIGQSLSRKALSRNASAEQLDALLVLTFEHLESCQTQGRLNEVFSVLLQSFCRTVLNAYKSKFTQFVMFYVCALDPENCGVSFSKTLVDLFCSDCPPLTRMSAAAYLASYLSRAMFLSDKVVLTNLKRLVDWCVEYCGIHGDDCDLNPEAHRIFYAGCQAIMYILCFRMRGIITVPWLKSQLSMMPIETILKHPLAPLKVCLPSVVEEFLGQAKAARLFTVSKTFIFDDLLESELSRAFGGLERLDMFFPFDPCLLKQSDSFIRQHYIYWSMVGKHYANDEQGSSDEEEDEEITVKGNDNMAMSYDDEGVNLDDFDLAMTKMSITPKNHSLIYGYGGELQELSRMPSKIRPSMSPPEL</sequence>
<organism evidence="1 2">
    <name type="scientific">Melastoma candidum</name>
    <dbReference type="NCBI Taxonomy" id="119954"/>
    <lineage>
        <taxon>Eukaryota</taxon>
        <taxon>Viridiplantae</taxon>
        <taxon>Streptophyta</taxon>
        <taxon>Embryophyta</taxon>
        <taxon>Tracheophyta</taxon>
        <taxon>Spermatophyta</taxon>
        <taxon>Magnoliopsida</taxon>
        <taxon>eudicotyledons</taxon>
        <taxon>Gunneridae</taxon>
        <taxon>Pentapetalae</taxon>
        <taxon>rosids</taxon>
        <taxon>malvids</taxon>
        <taxon>Myrtales</taxon>
        <taxon>Melastomataceae</taxon>
        <taxon>Melastomatoideae</taxon>
        <taxon>Melastomateae</taxon>
        <taxon>Melastoma</taxon>
    </lineage>
</organism>
<gene>
    <name evidence="1" type="ORF">MLD38_031102</name>
</gene>
<comment type="caution">
    <text evidence="1">The sequence shown here is derived from an EMBL/GenBank/DDBJ whole genome shotgun (WGS) entry which is preliminary data.</text>
</comment>
<reference evidence="2" key="1">
    <citation type="journal article" date="2023" name="Front. Plant Sci.">
        <title>Chromosomal-level genome assembly of Melastoma candidum provides insights into trichome evolution.</title>
        <authorList>
            <person name="Zhong Y."/>
            <person name="Wu W."/>
            <person name="Sun C."/>
            <person name="Zou P."/>
            <person name="Liu Y."/>
            <person name="Dai S."/>
            <person name="Zhou R."/>
        </authorList>
    </citation>
    <scope>NUCLEOTIDE SEQUENCE [LARGE SCALE GENOMIC DNA]</scope>
</reference>
<evidence type="ECO:0000313" key="1">
    <source>
        <dbReference type="EMBL" id="KAI4325728.1"/>
    </source>
</evidence>
<keyword evidence="2" id="KW-1185">Reference proteome</keyword>
<protein>
    <submittedName>
        <fullName evidence="1">Uncharacterized protein</fullName>
    </submittedName>
</protein>
<accession>A0ACB9MPV4</accession>
<evidence type="ECO:0000313" key="2">
    <source>
        <dbReference type="Proteomes" id="UP001057402"/>
    </source>
</evidence>
<proteinExistence type="predicted"/>
<name>A0ACB9MPV4_9MYRT</name>
<dbReference type="Proteomes" id="UP001057402">
    <property type="component" value="Chromosome 9"/>
</dbReference>